<organism evidence="6 7">
    <name type="scientific">Cytospora mali</name>
    <name type="common">Apple Valsa canker fungus</name>
    <name type="synonym">Valsa mali</name>
    <dbReference type="NCBI Taxonomy" id="578113"/>
    <lineage>
        <taxon>Eukaryota</taxon>
        <taxon>Fungi</taxon>
        <taxon>Dikarya</taxon>
        <taxon>Ascomycota</taxon>
        <taxon>Pezizomycotina</taxon>
        <taxon>Sordariomycetes</taxon>
        <taxon>Sordariomycetidae</taxon>
        <taxon>Diaporthales</taxon>
        <taxon>Cytosporaceae</taxon>
        <taxon>Cytospora</taxon>
    </lineage>
</organism>
<evidence type="ECO:0000256" key="2">
    <source>
        <dbReference type="ARBA" id="ARBA00022963"/>
    </source>
</evidence>
<evidence type="ECO:0000313" key="6">
    <source>
        <dbReference type="EMBL" id="KUI55560.1"/>
    </source>
</evidence>
<reference evidence="7" key="1">
    <citation type="submission" date="2014-12" db="EMBL/GenBank/DDBJ databases">
        <title>Genome Sequence of Valsa Canker Pathogens Uncovers a Specific Adaption of Colonization on Woody Bark.</title>
        <authorList>
            <person name="Yin Z."/>
            <person name="Liu H."/>
            <person name="Gao X."/>
            <person name="Li Z."/>
            <person name="Song N."/>
            <person name="Ke X."/>
            <person name="Dai Q."/>
            <person name="Wu Y."/>
            <person name="Sun Y."/>
            <person name="Xu J.-R."/>
            <person name="Kang Z.K."/>
            <person name="Wang L."/>
            <person name="Huang L."/>
        </authorList>
    </citation>
    <scope>NUCLEOTIDE SEQUENCE [LARGE SCALE GENOMIC DNA]</scope>
    <source>
        <strain evidence="7">SXYL134</strain>
    </source>
</reference>
<proteinExistence type="inferred from homology"/>
<keyword evidence="2 4" id="KW-0442">Lipid degradation</keyword>
<gene>
    <name evidence="6" type="ORF">VP1G_02913</name>
</gene>
<name>A0A194UV32_CYTMA</name>
<dbReference type="OrthoDB" id="2363873at2759"/>
<dbReference type="Gene3D" id="3.40.50.1820">
    <property type="entry name" value="alpha/beta hydrolase"/>
    <property type="match status" value="1"/>
</dbReference>
<feature type="active site" description="Nucleophile" evidence="5">
    <location>
        <position position="367"/>
    </location>
</feature>
<dbReference type="GO" id="GO:0016042">
    <property type="term" value="P:lipid catabolic process"/>
    <property type="evidence" value="ECO:0007669"/>
    <property type="project" value="UniProtKB-KW"/>
</dbReference>
<keyword evidence="7" id="KW-1185">Reference proteome</keyword>
<evidence type="ECO:0000256" key="1">
    <source>
        <dbReference type="ARBA" id="ARBA00022801"/>
    </source>
</evidence>
<dbReference type="GO" id="GO:0003847">
    <property type="term" value="F:1-alkyl-2-acetylglycerophosphocholine esterase activity"/>
    <property type="evidence" value="ECO:0007669"/>
    <property type="project" value="UniProtKB-UniRule"/>
</dbReference>
<evidence type="ECO:0000256" key="3">
    <source>
        <dbReference type="ARBA" id="ARBA00023098"/>
    </source>
</evidence>
<dbReference type="Proteomes" id="UP000078576">
    <property type="component" value="Unassembled WGS sequence"/>
</dbReference>
<dbReference type="PANTHER" id="PTHR10272:SF11">
    <property type="entry name" value="PHOSPHOLIPASE-RELATED"/>
    <property type="match status" value="1"/>
</dbReference>
<evidence type="ECO:0000256" key="4">
    <source>
        <dbReference type="PIRNR" id="PIRNR018169"/>
    </source>
</evidence>
<dbReference type="PIRSF" id="PIRSF018169">
    <property type="entry name" value="PAF_acetylhydrolase"/>
    <property type="match status" value="1"/>
</dbReference>
<dbReference type="InterPro" id="IPR029058">
    <property type="entry name" value="AB_hydrolase_fold"/>
</dbReference>
<dbReference type="AlphaFoldDB" id="A0A194UV32"/>
<accession>A0A194UV32</accession>
<protein>
    <recommendedName>
        <fullName evidence="4">Putative phospholipase</fullName>
        <ecNumber evidence="4">3.1.1.47</ecNumber>
    </recommendedName>
</protein>
<evidence type="ECO:0000256" key="5">
    <source>
        <dbReference type="PIRSR" id="PIRSR018169-1"/>
    </source>
</evidence>
<feature type="active site" description="Charge relay system" evidence="5">
    <location>
        <position position="477"/>
    </location>
</feature>
<dbReference type="EMBL" id="KN714681">
    <property type="protein sequence ID" value="KUI55560.1"/>
    <property type="molecule type" value="Genomic_DNA"/>
</dbReference>
<evidence type="ECO:0000313" key="7">
    <source>
        <dbReference type="Proteomes" id="UP000078576"/>
    </source>
</evidence>
<dbReference type="PANTHER" id="PTHR10272">
    <property type="entry name" value="PLATELET-ACTIVATING FACTOR ACETYLHYDROLASE"/>
    <property type="match status" value="1"/>
</dbReference>
<dbReference type="Pfam" id="PF03403">
    <property type="entry name" value="PAF-AH_p_II"/>
    <property type="match status" value="1"/>
</dbReference>
<comment type="catalytic activity">
    <reaction evidence="4">
        <text>a 1-O-alkyl-2-acetyl-sn-glycero-3-phosphocholine + H2O = a 1-O-alkyl-sn-glycero-3-phosphocholine + acetate + H(+)</text>
        <dbReference type="Rhea" id="RHEA:17777"/>
        <dbReference type="ChEBI" id="CHEBI:15377"/>
        <dbReference type="ChEBI" id="CHEBI:15378"/>
        <dbReference type="ChEBI" id="CHEBI:30089"/>
        <dbReference type="ChEBI" id="CHEBI:30909"/>
        <dbReference type="ChEBI" id="CHEBI:36707"/>
        <dbReference type="EC" id="3.1.1.47"/>
    </reaction>
</comment>
<feature type="active site" description="Charge relay system" evidence="5">
    <location>
        <position position="394"/>
    </location>
</feature>
<dbReference type="EC" id="3.1.1.47" evidence="4"/>
<dbReference type="InterPro" id="IPR016715">
    <property type="entry name" value="PAF_acetylhydro_eukaryote"/>
</dbReference>
<comment type="similarity">
    <text evidence="4">Belongs to the serine esterase family.</text>
</comment>
<sequence>MQPFDEISTAELGYEDDVLSTHRTLMHQHPEPRYPIPKWMRPAGPRASSVLTRIRTGLIPFVRRWVSRVLPPLLSLLRPRLTLRYALFTVAALWVSYRVLISQPLFAANLPGYTGPYDVGALDIEVPLETPRRVSDIRFKADGSYAFEVDTVLFTLYYPAQHGPSRNQAGERYYWFPKPVSATAKGYARALGLDNFLFRGVLTGGLWLVAGGLQIPAKVGVPLLPAGAMGDYGDQAGDGRLPVMVFSHGMLSSRTDYTSRGVVVAAIEHRDGSSPASPIIRKSDGAPEWRYYFGLDDLDAESAALKEAQLSFREAEMEAAVDVLRRMNTGTSTAALNNSRAPVSFAVDMAAFESRLNTQNMTLAGHSYGATGALRALRSGPSKSLPFTGAVVLDPGKSSGRLNADVRVPLVVCHSSTWSKAGPSLFFGRPHFEVVREIVDGVNGICPDEAEKNEGGGDVDQNCREKGWFLTSLGTSHPSITDAPVLEPLLLSWTTGSTMDAQQGIRQYVLLTRDFVRYQHTGERDGLLSLSGSEEDDVVSREYDPKHNDGMPEQWRKYWQIHVAPS</sequence>
<keyword evidence="3 4" id="KW-0443">Lipid metabolism</keyword>
<keyword evidence="1 4" id="KW-0378">Hydrolase</keyword>
<dbReference type="STRING" id="694573.A0A194UV32"/>
<dbReference type="SUPFAM" id="SSF53474">
    <property type="entry name" value="alpha/beta-Hydrolases"/>
    <property type="match status" value="1"/>
</dbReference>